<dbReference type="EMBL" id="AHMT02000016">
    <property type="protein sequence ID" value="EQA63694.1"/>
    <property type="molecule type" value="Genomic_DNA"/>
</dbReference>
<gene>
    <name evidence="1" type="ORF">LEP1GSC062_3932</name>
</gene>
<keyword evidence="2" id="KW-1185">Reference proteome</keyword>
<comment type="caution">
    <text evidence="1">The sequence shown here is derived from an EMBL/GenBank/DDBJ whole genome shotgun (WGS) entry which is preliminary data.</text>
</comment>
<proteinExistence type="predicted"/>
<protein>
    <submittedName>
        <fullName evidence="1">Uncharacterized protein</fullName>
    </submittedName>
</protein>
<dbReference type="Proteomes" id="UP000018747">
    <property type="component" value="Unassembled WGS sequence"/>
</dbReference>
<accession>V6I8T9</accession>
<name>V6I8T9_9LEPT</name>
<reference evidence="1" key="1">
    <citation type="submission" date="2013-05" db="EMBL/GenBank/DDBJ databases">
        <authorList>
            <person name="Harkins D.M."/>
            <person name="Durkin A.S."/>
            <person name="Brinkac L.M."/>
            <person name="Haft D.H."/>
            <person name="Selengut J.D."/>
            <person name="Sanka R."/>
            <person name="DePew J."/>
            <person name="Purushe J."/>
            <person name="Hartskeerl R.A."/>
            <person name="Ahmed A."/>
            <person name="van der Linden H."/>
            <person name="Goris M.G.A."/>
            <person name="Vinetz J.M."/>
            <person name="Sutton G.G."/>
            <person name="Nierman W.C."/>
            <person name="Fouts D.E."/>
        </authorList>
    </citation>
    <scope>NUCLEOTIDE SEQUENCE [LARGE SCALE GENOMIC DNA]</scope>
    <source>
        <strain evidence="1">L 60</strain>
    </source>
</reference>
<sequence>MTLNEFARNVLLGSSLEDKLFSPSLPPIDVRSFNFLNIPSLPVREKKFGPPNKRVKFQDWSSYSRKRIVLSLCIILRITN</sequence>
<organism evidence="1 2">
    <name type="scientific">Leptospira alexanderi serovar Manhao 3 str. L 60</name>
    <dbReference type="NCBI Taxonomy" id="1049759"/>
    <lineage>
        <taxon>Bacteria</taxon>
        <taxon>Pseudomonadati</taxon>
        <taxon>Spirochaetota</taxon>
        <taxon>Spirochaetia</taxon>
        <taxon>Leptospirales</taxon>
        <taxon>Leptospiraceae</taxon>
        <taxon>Leptospira</taxon>
    </lineage>
</organism>
<evidence type="ECO:0000313" key="1">
    <source>
        <dbReference type="EMBL" id="EQA63694.1"/>
    </source>
</evidence>
<evidence type="ECO:0000313" key="2">
    <source>
        <dbReference type="Proteomes" id="UP000018747"/>
    </source>
</evidence>
<dbReference type="AlphaFoldDB" id="V6I8T9"/>